<dbReference type="InterPro" id="IPR036388">
    <property type="entry name" value="WH-like_DNA-bd_sf"/>
</dbReference>
<proteinExistence type="predicted"/>
<comment type="caution">
    <text evidence="5">The sequence shown here is derived from an EMBL/GenBank/DDBJ whole genome shotgun (WGS) entry which is preliminary data.</text>
</comment>
<keyword evidence="1 2" id="KW-0238">DNA-binding</keyword>
<dbReference type="PROSITE" id="PS51755">
    <property type="entry name" value="OMPR_PHOB"/>
    <property type="match status" value="1"/>
</dbReference>
<keyword evidence="3" id="KW-1133">Transmembrane helix</keyword>
<dbReference type="Proteomes" id="UP000772618">
    <property type="component" value="Unassembled WGS sequence"/>
</dbReference>
<evidence type="ECO:0000256" key="2">
    <source>
        <dbReference type="PROSITE-ProRule" id="PRU01091"/>
    </source>
</evidence>
<dbReference type="EMBL" id="JAHESD010000111">
    <property type="protein sequence ID" value="MBT1706432.1"/>
    <property type="molecule type" value="Genomic_DNA"/>
</dbReference>
<keyword evidence="3" id="KW-0812">Transmembrane</keyword>
<reference evidence="5 6" key="1">
    <citation type="submission" date="2021-05" db="EMBL/GenBank/DDBJ databases">
        <title>A Polyphasic approach of four new species of the genus Ohtaekwangia: Ohtaekwangia histidinii sp. nov., Ohtaekwangia cretensis sp. nov., Ohtaekwangia indiensis sp. nov., Ohtaekwangia reichenbachii sp. nov. from diverse environment.</title>
        <authorList>
            <person name="Octaviana S."/>
        </authorList>
    </citation>
    <scope>NUCLEOTIDE SEQUENCE [LARGE SCALE GENOMIC DNA]</scope>
    <source>
        <strain evidence="5 6">PWU20</strain>
    </source>
</reference>
<evidence type="ECO:0000259" key="4">
    <source>
        <dbReference type="PROSITE" id="PS51755"/>
    </source>
</evidence>
<sequence length="302" mass="33718">MKSRFVALGGLLLTCIAIFLTASAFVSPTERDLFVKRVNLAIREIGHHLLLLSGDSTSQILPVKEKSEGVFVLEFENEFAFKPDSLVAFTQRSLAKTGLTDYTVTVYKCFKPDIVYGFMIAPPNNSIQPCLGRSQAKGCYTIEIAFYNFNATTDTSHASTKLILGGFLLLFGVTLIVKRFRRYSPDLQTGDDQQPLAENTKATLPAIGKLLFDRDNQKLMLHNEVINLTDKECKVLELLNQNFGELTSREVLIQQVWANEGVITGRSLDMFISKLRKKISIDTDLRITNIHGKGYKLEVATG</sequence>
<dbReference type="CDD" id="cd00383">
    <property type="entry name" value="trans_reg_C"/>
    <property type="match status" value="1"/>
</dbReference>
<evidence type="ECO:0000256" key="3">
    <source>
        <dbReference type="SAM" id="Phobius"/>
    </source>
</evidence>
<feature type="domain" description="OmpR/PhoB-type" evidence="4">
    <location>
        <begin position="202"/>
        <end position="299"/>
    </location>
</feature>
<dbReference type="Gene3D" id="1.10.10.10">
    <property type="entry name" value="Winged helix-like DNA-binding domain superfamily/Winged helix DNA-binding domain"/>
    <property type="match status" value="1"/>
</dbReference>
<keyword evidence="6" id="KW-1185">Reference proteome</keyword>
<dbReference type="SMART" id="SM00862">
    <property type="entry name" value="Trans_reg_C"/>
    <property type="match status" value="1"/>
</dbReference>
<name>A0ABS5W001_9BACT</name>
<protein>
    <submittedName>
        <fullName evidence="5">Winged helix-turn-helix domain-containing protein</fullName>
    </submittedName>
</protein>
<dbReference type="RefSeq" id="WP_254157760.1">
    <property type="nucleotide sequence ID" value="NZ_JAHESD010000111.1"/>
</dbReference>
<organism evidence="5 6">
    <name type="scientific">Chryseosolibacter indicus</name>
    <dbReference type="NCBI Taxonomy" id="2782351"/>
    <lineage>
        <taxon>Bacteria</taxon>
        <taxon>Pseudomonadati</taxon>
        <taxon>Bacteroidota</taxon>
        <taxon>Cytophagia</taxon>
        <taxon>Cytophagales</taxon>
        <taxon>Chryseotaleaceae</taxon>
        <taxon>Chryseosolibacter</taxon>
    </lineage>
</organism>
<keyword evidence="3" id="KW-0472">Membrane</keyword>
<evidence type="ECO:0000256" key="1">
    <source>
        <dbReference type="ARBA" id="ARBA00023125"/>
    </source>
</evidence>
<dbReference type="Pfam" id="PF00486">
    <property type="entry name" value="Trans_reg_C"/>
    <property type="match status" value="1"/>
</dbReference>
<gene>
    <name evidence="5" type="ORF">KK060_24350</name>
</gene>
<feature type="DNA-binding region" description="OmpR/PhoB-type" evidence="2">
    <location>
        <begin position="202"/>
        <end position="299"/>
    </location>
</feature>
<feature type="transmembrane region" description="Helical" evidence="3">
    <location>
        <begin position="158"/>
        <end position="177"/>
    </location>
</feature>
<evidence type="ECO:0000313" key="6">
    <source>
        <dbReference type="Proteomes" id="UP000772618"/>
    </source>
</evidence>
<evidence type="ECO:0000313" key="5">
    <source>
        <dbReference type="EMBL" id="MBT1706432.1"/>
    </source>
</evidence>
<dbReference type="InterPro" id="IPR016032">
    <property type="entry name" value="Sig_transdc_resp-reg_C-effctor"/>
</dbReference>
<accession>A0ABS5W001</accession>
<dbReference type="InterPro" id="IPR001867">
    <property type="entry name" value="OmpR/PhoB-type_DNA-bd"/>
</dbReference>
<dbReference type="SUPFAM" id="SSF46894">
    <property type="entry name" value="C-terminal effector domain of the bipartite response regulators"/>
    <property type="match status" value="1"/>
</dbReference>